<keyword evidence="2" id="KW-1185">Reference proteome</keyword>
<sequence>MSNKNFIWLFILAFLSSCGGDYLPRPLGYNRIDLPERAFETLSGSYPYLFEVSQAASVEQDSFNIDQAAWINLNYRELGAKVHLTYLPLGTKGGDVKMVLNDAINLTAKHQIKAYGIEESILLTPKGYTAVVAELSGEVPTQFQFFITDSTNHFLRGALYFNTAMKNDSLAPVIEHIKIDMTHLINTLQFKK</sequence>
<organism evidence="1 2">
    <name type="scientific">Belliella aquatica</name>
    <dbReference type="NCBI Taxonomy" id="1323734"/>
    <lineage>
        <taxon>Bacteria</taxon>
        <taxon>Pseudomonadati</taxon>
        <taxon>Bacteroidota</taxon>
        <taxon>Cytophagia</taxon>
        <taxon>Cytophagales</taxon>
        <taxon>Cyclobacteriaceae</taxon>
        <taxon>Belliella</taxon>
    </lineage>
</organism>
<dbReference type="Proteomes" id="UP000635885">
    <property type="component" value="Unassembled WGS sequence"/>
</dbReference>
<dbReference type="PROSITE" id="PS51257">
    <property type="entry name" value="PROKAR_LIPOPROTEIN"/>
    <property type="match status" value="1"/>
</dbReference>
<dbReference type="EMBL" id="BMFD01000001">
    <property type="protein sequence ID" value="GGC25288.1"/>
    <property type="molecule type" value="Genomic_DNA"/>
</dbReference>
<comment type="caution">
    <text evidence="1">The sequence shown here is derived from an EMBL/GenBank/DDBJ whole genome shotgun (WGS) entry which is preliminary data.</text>
</comment>
<evidence type="ECO:0000313" key="1">
    <source>
        <dbReference type="EMBL" id="GGC25288.1"/>
    </source>
</evidence>
<evidence type="ECO:0000313" key="2">
    <source>
        <dbReference type="Proteomes" id="UP000635885"/>
    </source>
</evidence>
<reference evidence="2" key="1">
    <citation type="journal article" date="2019" name="Int. J. Syst. Evol. Microbiol.">
        <title>The Global Catalogue of Microorganisms (GCM) 10K type strain sequencing project: providing services to taxonomists for standard genome sequencing and annotation.</title>
        <authorList>
            <consortium name="The Broad Institute Genomics Platform"/>
            <consortium name="The Broad Institute Genome Sequencing Center for Infectious Disease"/>
            <person name="Wu L."/>
            <person name="Ma J."/>
        </authorList>
    </citation>
    <scope>NUCLEOTIDE SEQUENCE [LARGE SCALE GENOMIC DNA]</scope>
    <source>
        <strain evidence="2">CGMCC 1.12479</strain>
    </source>
</reference>
<accession>A0ABQ1LIZ8</accession>
<name>A0ABQ1LIZ8_9BACT</name>
<evidence type="ECO:0008006" key="3">
    <source>
        <dbReference type="Google" id="ProtNLM"/>
    </source>
</evidence>
<protein>
    <recommendedName>
        <fullName evidence="3">Protein involved in gliding motility GldD</fullName>
    </recommendedName>
</protein>
<dbReference type="Pfam" id="PF25593">
    <property type="entry name" value="GldD_lipo"/>
    <property type="match status" value="1"/>
</dbReference>
<dbReference type="InterPro" id="IPR019850">
    <property type="entry name" value="GldD-like"/>
</dbReference>
<proteinExistence type="predicted"/>
<dbReference type="RefSeq" id="WP_188438408.1">
    <property type="nucleotide sequence ID" value="NZ_BMFD01000001.1"/>
</dbReference>
<gene>
    <name evidence="1" type="ORF">GCM10010993_00470</name>
</gene>